<evidence type="ECO:0000313" key="3">
    <source>
        <dbReference type="EMBL" id="CAL4780986.1"/>
    </source>
</evidence>
<name>A0A9P1CK83_9DINO</name>
<gene>
    <name evidence="2" type="ORF">C1SCF055_LOCUS20400</name>
</gene>
<keyword evidence="4" id="KW-1185">Reference proteome</keyword>
<accession>A0A9P1CK83</accession>
<feature type="compositionally biased region" description="Polar residues" evidence="1">
    <location>
        <begin position="209"/>
        <end position="237"/>
    </location>
</feature>
<feature type="region of interest" description="Disordered" evidence="1">
    <location>
        <begin position="193"/>
        <end position="237"/>
    </location>
</feature>
<dbReference type="AlphaFoldDB" id="A0A9P1CK83"/>
<feature type="compositionally biased region" description="Polar residues" evidence="1">
    <location>
        <begin position="49"/>
        <end position="62"/>
    </location>
</feature>
<feature type="region of interest" description="Disordered" evidence="1">
    <location>
        <begin position="430"/>
        <end position="454"/>
    </location>
</feature>
<dbReference type="Proteomes" id="UP001152797">
    <property type="component" value="Unassembled WGS sequence"/>
</dbReference>
<dbReference type="EMBL" id="CAMXCT010001860">
    <property type="protein sequence ID" value="CAI3993674.1"/>
    <property type="molecule type" value="Genomic_DNA"/>
</dbReference>
<evidence type="ECO:0000313" key="2">
    <source>
        <dbReference type="EMBL" id="CAI3993674.1"/>
    </source>
</evidence>
<feature type="region of interest" description="Disordered" evidence="1">
    <location>
        <begin position="43"/>
        <end position="62"/>
    </location>
</feature>
<feature type="region of interest" description="Disordered" evidence="1">
    <location>
        <begin position="98"/>
        <end position="120"/>
    </location>
</feature>
<dbReference type="EMBL" id="CAMXCT030001860">
    <property type="protein sequence ID" value="CAL4780986.1"/>
    <property type="molecule type" value="Genomic_DNA"/>
</dbReference>
<proteinExistence type="predicted"/>
<evidence type="ECO:0000313" key="4">
    <source>
        <dbReference type="Proteomes" id="UP001152797"/>
    </source>
</evidence>
<evidence type="ECO:0000256" key="1">
    <source>
        <dbReference type="SAM" id="MobiDB-lite"/>
    </source>
</evidence>
<organism evidence="2">
    <name type="scientific">Cladocopium goreaui</name>
    <dbReference type="NCBI Taxonomy" id="2562237"/>
    <lineage>
        <taxon>Eukaryota</taxon>
        <taxon>Sar</taxon>
        <taxon>Alveolata</taxon>
        <taxon>Dinophyceae</taxon>
        <taxon>Suessiales</taxon>
        <taxon>Symbiodiniaceae</taxon>
        <taxon>Cladocopium</taxon>
    </lineage>
</organism>
<dbReference type="EMBL" id="CAMXCT020001860">
    <property type="protein sequence ID" value="CAL1147049.1"/>
    <property type="molecule type" value="Genomic_DNA"/>
</dbReference>
<protein>
    <submittedName>
        <fullName evidence="2">Uncharacterized protein</fullName>
    </submittedName>
</protein>
<reference evidence="2" key="1">
    <citation type="submission" date="2022-10" db="EMBL/GenBank/DDBJ databases">
        <authorList>
            <person name="Chen Y."/>
            <person name="Dougan E. K."/>
            <person name="Chan C."/>
            <person name="Rhodes N."/>
            <person name="Thang M."/>
        </authorList>
    </citation>
    <scope>NUCLEOTIDE SEQUENCE</scope>
</reference>
<comment type="caution">
    <text evidence="2">The sequence shown here is derived from an EMBL/GenBank/DDBJ whole genome shotgun (WGS) entry which is preliminary data.</text>
</comment>
<dbReference type="OrthoDB" id="10267913at2759"/>
<reference evidence="3 4" key="2">
    <citation type="submission" date="2024-05" db="EMBL/GenBank/DDBJ databases">
        <authorList>
            <person name="Chen Y."/>
            <person name="Shah S."/>
            <person name="Dougan E. K."/>
            <person name="Thang M."/>
            <person name="Chan C."/>
        </authorList>
    </citation>
    <scope>NUCLEOTIDE SEQUENCE [LARGE SCALE GENOMIC DNA]</scope>
</reference>
<sequence>MDRHAGELTTMRVQGLIGNSQVNRRSVPALNRTSQEMIFSRPATHRQLGKTTQAPGSPNTQRTAYREVLARPKSERAFSPQVPMPGNHSATVPEVRGFSRSPEQTGCDRGHLSPQPKSFRFPHSGGQLSPYAGSPSASPQVPVHISFAMVSPPPPTSLQCQQLQYQSTMGRRYVPQDFGAAAQLHPLHCAHQTRQTLPGSVQGEMKEPSPSSAPLQPISSYSTASARALPSSTHSTPSLQDLNSACLQQNFLVEDSRVRERSWDMEDPFYKLRQEIQTQCKLHAEMIRAEVSSLCNETGRRLHEEISRIQDAKDEEFAQVHAMMQTLDAKVQECQQKLDTCCQESGKPSFQSTIDIDLQVFRNELEAERLCRSDRISEVHDRIREEVSRMTKLIEENRTASLEAIALEHSARSSDAKELRAKLESMWKQALMSPQASGSPVKAESPRAEELSAAGDPEDMYTLYEMAREALGDTVHLRQLVTEERSERIREITSSRHQMDMLSRELNTVQALLREATAGGSQKACMSANDEYLEGS</sequence>